<accession>A0ABR1KHD6</accession>
<keyword evidence="7" id="KW-0539">Nucleus</keyword>
<dbReference type="PANTHER" id="PTHR46714">
    <property type="entry name" value="TRANSCRIPTIONAL ACTIVATOR HAC1"/>
    <property type="match status" value="1"/>
</dbReference>
<protein>
    <recommendedName>
        <fullName evidence="9">BZIP domain-containing protein</fullName>
    </recommendedName>
</protein>
<feature type="compositionally biased region" description="Basic and acidic residues" evidence="8">
    <location>
        <begin position="171"/>
        <end position="184"/>
    </location>
</feature>
<gene>
    <name evidence="10" type="ORF">IWZ03DRAFT_381815</name>
</gene>
<evidence type="ECO:0000256" key="2">
    <source>
        <dbReference type="ARBA" id="ARBA00007163"/>
    </source>
</evidence>
<evidence type="ECO:0000313" key="11">
    <source>
        <dbReference type="Proteomes" id="UP001363622"/>
    </source>
</evidence>
<evidence type="ECO:0000256" key="1">
    <source>
        <dbReference type="ARBA" id="ARBA00004123"/>
    </source>
</evidence>
<reference evidence="10 11" key="1">
    <citation type="submission" date="2024-04" db="EMBL/GenBank/DDBJ databases">
        <title>Phyllosticta paracitricarpa is synonymous to the EU quarantine fungus P. citricarpa based on phylogenomic analyses.</title>
        <authorList>
            <consortium name="Lawrence Berkeley National Laboratory"/>
            <person name="Van Ingen-Buijs V.A."/>
            <person name="Van Westerhoven A.C."/>
            <person name="Haridas S."/>
            <person name="Skiadas P."/>
            <person name="Martin F."/>
            <person name="Groenewald J.Z."/>
            <person name="Crous P.W."/>
            <person name="Seidl M.F."/>
        </authorList>
    </citation>
    <scope>NUCLEOTIDE SEQUENCE [LARGE SCALE GENOMIC DNA]</scope>
    <source>
        <strain evidence="10 11">CBS 123371</strain>
    </source>
</reference>
<evidence type="ECO:0000256" key="6">
    <source>
        <dbReference type="ARBA" id="ARBA00023230"/>
    </source>
</evidence>
<comment type="caution">
    <text evidence="10">The sequence shown here is derived from an EMBL/GenBank/DDBJ whole genome shotgun (WGS) entry which is preliminary data.</text>
</comment>
<dbReference type="InterPro" id="IPR044280">
    <property type="entry name" value="Hac1/HY5"/>
</dbReference>
<feature type="compositionally biased region" description="Pro residues" evidence="8">
    <location>
        <begin position="40"/>
        <end position="56"/>
    </location>
</feature>
<feature type="compositionally biased region" description="Basic and acidic residues" evidence="8">
    <location>
        <begin position="91"/>
        <end position="101"/>
    </location>
</feature>
<feature type="domain" description="BZIP" evidence="9">
    <location>
        <begin position="103"/>
        <end position="117"/>
    </location>
</feature>
<feature type="region of interest" description="Disordered" evidence="8">
    <location>
        <begin position="1"/>
        <end position="126"/>
    </location>
</feature>
<dbReference type="SMART" id="SM00338">
    <property type="entry name" value="BRLZ"/>
    <property type="match status" value="1"/>
</dbReference>
<keyword evidence="5" id="KW-0804">Transcription</keyword>
<evidence type="ECO:0000256" key="7">
    <source>
        <dbReference type="ARBA" id="ARBA00023242"/>
    </source>
</evidence>
<comment type="similarity">
    <text evidence="2">Belongs to the bZIP family.</text>
</comment>
<proteinExistence type="inferred from homology"/>
<dbReference type="SUPFAM" id="SSF57959">
    <property type="entry name" value="Leucine zipper domain"/>
    <property type="match status" value="1"/>
</dbReference>
<name>A0ABR1KHD6_9PEZI</name>
<evidence type="ECO:0000256" key="8">
    <source>
        <dbReference type="SAM" id="MobiDB-lite"/>
    </source>
</evidence>
<organism evidence="10 11">
    <name type="scientific">Phyllosticta citriasiana</name>
    <dbReference type="NCBI Taxonomy" id="595635"/>
    <lineage>
        <taxon>Eukaryota</taxon>
        <taxon>Fungi</taxon>
        <taxon>Dikarya</taxon>
        <taxon>Ascomycota</taxon>
        <taxon>Pezizomycotina</taxon>
        <taxon>Dothideomycetes</taxon>
        <taxon>Dothideomycetes incertae sedis</taxon>
        <taxon>Botryosphaeriales</taxon>
        <taxon>Phyllostictaceae</taxon>
        <taxon>Phyllosticta</taxon>
    </lineage>
</organism>
<dbReference type="PROSITE" id="PS00036">
    <property type="entry name" value="BZIP_BASIC"/>
    <property type="match status" value="1"/>
</dbReference>
<keyword evidence="6" id="KW-0834">Unfolded protein response</keyword>
<keyword evidence="3" id="KW-0805">Transcription regulation</keyword>
<dbReference type="Proteomes" id="UP001363622">
    <property type="component" value="Unassembled WGS sequence"/>
</dbReference>
<feature type="compositionally biased region" description="Basic and acidic residues" evidence="8">
    <location>
        <begin position="113"/>
        <end position="126"/>
    </location>
</feature>
<keyword evidence="11" id="KW-1185">Reference proteome</keyword>
<dbReference type="InterPro" id="IPR046347">
    <property type="entry name" value="bZIP_sf"/>
</dbReference>
<evidence type="ECO:0000259" key="9">
    <source>
        <dbReference type="PROSITE" id="PS00036"/>
    </source>
</evidence>
<dbReference type="PANTHER" id="PTHR46714:SF6">
    <property type="entry name" value="TRANSCRIPTIONAL ACTIVATOR HAC1"/>
    <property type="match status" value="1"/>
</dbReference>
<evidence type="ECO:0000256" key="4">
    <source>
        <dbReference type="ARBA" id="ARBA00023125"/>
    </source>
</evidence>
<dbReference type="EMBL" id="JBBPHU010000008">
    <property type="protein sequence ID" value="KAK7514828.1"/>
    <property type="molecule type" value="Genomic_DNA"/>
</dbReference>
<comment type="subcellular location">
    <subcellularLocation>
        <location evidence="1">Nucleus</location>
    </subcellularLocation>
</comment>
<dbReference type="InterPro" id="IPR004827">
    <property type="entry name" value="bZIP"/>
</dbReference>
<feature type="region of interest" description="Disordered" evidence="8">
    <location>
        <begin position="159"/>
        <end position="289"/>
    </location>
</feature>
<evidence type="ECO:0000256" key="5">
    <source>
        <dbReference type="ARBA" id="ARBA00023163"/>
    </source>
</evidence>
<keyword evidence="4" id="KW-0238">DNA-binding</keyword>
<sequence>MATASLSVPVTDLYPSTPPSSEVPATIKMEDLQRSTSPSTAPPPDAPAPMLTPPPSSTSSPGQQKQPKKRKSWGQVLPEPKTNLPPRKRAKTADEKEQRRIERVKRNRLAAHNSRERKREEMERLTGERDQYHSFAQDWASFAQRLQDQVAWYRTRCTEKLPEIPLPTSLKDWENNKPLQRYDSETPAPQQAPPPTSAPQRPHKPTSQPTSLPTMDPRTAAFSSPAVPTDSFDSPFMSHREGSYASPESMEDYESPNNSSSLPPTPQNNTLDFGAVTEPGQTQHSAVSAGSFQSLQFDNKSGDFHLADFLPDNGQPSVFDETSTFFDFAGFGDSTLPDHHFFEDALVVDPGYSAGLSDHTGAKSYELHADSGATANAVSDGPGIAA</sequence>
<evidence type="ECO:0000313" key="10">
    <source>
        <dbReference type="EMBL" id="KAK7514828.1"/>
    </source>
</evidence>
<feature type="compositionally biased region" description="Polar residues" evidence="8">
    <location>
        <begin position="279"/>
        <end position="289"/>
    </location>
</feature>
<evidence type="ECO:0000256" key="3">
    <source>
        <dbReference type="ARBA" id="ARBA00023015"/>
    </source>
</evidence>
<dbReference type="Gene3D" id="1.20.5.170">
    <property type="match status" value="1"/>
</dbReference>